<evidence type="ECO:0000313" key="1">
    <source>
        <dbReference type="EMBL" id="TFK92903.1"/>
    </source>
</evidence>
<organism evidence="1 2">
    <name type="scientific">Polyporus arcularius HHB13444</name>
    <dbReference type="NCBI Taxonomy" id="1314778"/>
    <lineage>
        <taxon>Eukaryota</taxon>
        <taxon>Fungi</taxon>
        <taxon>Dikarya</taxon>
        <taxon>Basidiomycota</taxon>
        <taxon>Agaricomycotina</taxon>
        <taxon>Agaricomycetes</taxon>
        <taxon>Polyporales</taxon>
        <taxon>Polyporaceae</taxon>
        <taxon>Polyporus</taxon>
    </lineage>
</organism>
<sequence>MVGLSTAPVADRKQYKSGHELACVCFFTSMASRSMAILPRTWSPGSDNKRVSRLSLSAFVSSKGRAGPRSCMRLSTAILYIMSSLERCALILVVIGGRVGSWVESTALRSPARDSFPALAVLRVYVRKIGFPALRCPCVVERRPILGLDSTLSIILKGRAHPADCVDHQYHQ</sequence>
<name>A0A5C3Q383_9APHY</name>
<dbReference type="Proteomes" id="UP000308197">
    <property type="component" value="Unassembled WGS sequence"/>
</dbReference>
<dbReference type="EMBL" id="ML210990">
    <property type="protein sequence ID" value="TFK92903.1"/>
    <property type="molecule type" value="Genomic_DNA"/>
</dbReference>
<proteinExistence type="predicted"/>
<keyword evidence="2" id="KW-1185">Reference proteome</keyword>
<dbReference type="InParanoid" id="A0A5C3Q383"/>
<evidence type="ECO:0000313" key="2">
    <source>
        <dbReference type="Proteomes" id="UP000308197"/>
    </source>
</evidence>
<protein>
    <submittedName>
        <fullName evidence="1">Uncharacterized protein</fullName>
    </submittedName>
</protein>
<dbReference type="AlphaFoldDB" id="A0A5C3Q383"/>
<reference evidence="1 2" key="1">
    <citation type="journal article" date="2019" name="Nat. Ecol. Evol.">
        <title>Megaphylogeny resolves global patterns of mushroom evolution.</title>
        <authorList>
            <person name="Varga T."/>
            <person name="Krizsan K."/>
            <person name="Foldi C."/>
            <person name="Dima B."/>
            <person name="Sanchez-Garcia M."/>
            <person name="Sanchez-Ramirez S."/>
            <person name="Szollosi G.J."/>
            <person name="Szarkandi J.G."/>
            <person name="Papp V."/>
            <person name="Albert L."/>
            <person name="Andreopoulos W."/>
            <person name="Angelini C."/>
            <person name="Antonin V."/>
            <person name="Barry K.W."/>
            <person name="Bougher N.L."/>
            <person name="Buchanan P."/>
            <person name="Buyck B."/>
            <person name="Bense V."/>
            <person name="Catcheside P."/>
            <person name="Chovatia M."/>
            <person name="Cooper J."/>
            <person name="Damon W."/>
            <person name="Desjardin D."/>
            <person name="Finy P."/>
            <person name="Geml J."/>
            <person name="Haridas S."/>
            <person name="Hughes K."/>
            <person name="Justo A."/>
            <person name="Karasinski D."/>
            <person name="Kautmanova I."/>
            <person name="Kiss B."/>
            <person name="Kocsube S."/>
            <person name="Kotiranta H."/>
            <person name="LaButti K.M."/>
            <person name="Lechner B.E."/>
            <person name="Liimatainen K."/>
            <person name="Lipzen A."/>
            <person name="Lukacs Z."/>
            <person name="Mihaltcheva S."/>
            <person name="Morgado L.N."/>
            <person name="Niskanen T."/>
            <person name="Noordeloos M.E."/>
            <person name="Ohm R.A."/>
            <person name="Ortiz-Santana B."/>
            <person name="Ovrebo C."/>
            <person name="Racz N."/>
            <person name="Riley R."/>
            <person name="Savchenko A."/>
            <person name="Shiryaev A."/>
            <person name="Soop K."/>
            <person name="Spirin V."/>
            <person name="Szebenyi C."/>
            <person name="Tomsovsky M."/>
            <person name="Tulloss R.E."/>
            <person name="Uehling J."/>
            <person name="Grigoriev I.V."/>
            <person name="Vagvolgyi C."/>
            <person name="Papp T."/>
            <person name="Martin F.M."/>
            <person name="Miettinen O."/>
            <person name="Hibbett D.S."/>
            <person name="Nagy L.G."/>
        </authorList>
    </citation>
    <scope>NUCLEOTIDE SEQUENCE [LARGE SCALE GENOMIC DNA]</scope>
    <source>
        <strain evidence="1 2">HHB13444</strain>
    </source>
</reference>
<accession>A0A5C3Q383</accession>
<gene>
    <name evidence="1" type="ORF">K466DRAFT_181753</name>
</gene>